<keyword evidence="6" id="KW-0378">Hydrolase</keyword>
<reference evidence="10" key="1">
    <citation type="submission" date="2014-12" db="EMBL/GenBank/DDBJ databases">
        <title>Insight into the proteome of Arion vulgaris.</title>
        <authorList>
            <person name="Aradska J."/>
            <person name="Bulat T."/>
            <person name="Smidak R."/>
            <person name="Sarate P."/>
            <person name="Gangsoo J."/>
            <person name="Sialana F."/>
            <person name="Bilban M."/>
            <person name="Lubec G."/>
        </authorList>
    </citation>
    <scope>NUCLEOTIDE SEQUENCE</scope>
    <source>
        <tissue evidence="10">Skin</tissue>
    </source>
</reference>
<dbReference type="InterPro" id="IPR012677">
    <property type="entry name" value="Nucleotide-bd_a/b_plait_sf"/>
</dbReference>
<dbReference type="EMBL" id="HACG01019916">
    <property type="protein sequence ID" value="CEK66781.1"/>
    <property type="molecule type" value="Transcribed_RNA"/>
</dbReference>
<accession>A0A0B6ZFZ7</accession>
<protein>
    <recommendedName>
        <fullName evidence="4">Poly(A)-specific ribonuclease PARN</fullName>
        <ecNumber evidence="3">3.1.13.4</ecNumber>
    </recommendedName>
    <alternativeName>
        <fullName evidence="7">Polyadenylate-specific ribonuclease</fullName>
    </alternativeName>
</protein>
<dbReference type="GO" id="GO:1990431">
    <property type="term" value="P:priRNA 3'-end processing"/>
    <property type="evidence" value="ECO:0007669"/>
    <property type="project" value="TreeGrafter"/>
</dbReference>
<dbReference type="InterPro" id="IPR012337">
    <property type="entry name" value="RNaseH-like_sf"/>
</dbReference>
<dbReference type="CDD" id="cd12428">
    <property type="entry name" value="RRM_PARN"/>
    <property type="match status" value="1"/>
</dbReference>
<proteinExistence type="inferred from homology"/>
<dbReference type="InterPro" id="IPR014789">
    <property type="entry name" value="PolyA-riboNase_RNA-binding"/>
</dbReference>
<dbReference type="InterPro" id="IPR051181">
    <property type="entry name" value="CAF1_poly(A)_ribonucleases"/>
</dbReference>
<keyword evidence="5" id="KW-0540">Nuclease</keyword>
<dbReference type="InterPro" id="IPR036397">
    <property type="entry name" value="RNaseH_sf"/>
</dbReference>
<evidence type="ECO:0000259" key="9">
    <source>
        <dbReference type="PROSITE" id="PS51061"/>
    </source>
</evidence>
<evidence type="ECO:0000256" key="3">
    <source>
        <dbReference type="ARBA" id="ARBA00012161"/>
    </source>
</evidence>
<dbReference type="InterPro" id="IPR001374">
    <property type="entry name" value="R3H_dom"/>
</dbReference>
<dbReference type="FunFam" id="3.30.420.10:FF:000035">
    <property type="entry name" value="Poly(A)-specific ribonuclease PARN"/>
    <property type="match status" value="1"/>
</dbReference>
<comment type="catalytic activity">
    <reaction evidence="1">
        <text>Exonucleolytic cleavage of poly(A) to 5'-AMP.</text>
        <dbReference type="EC" id="3.1.13.4"/>
    </reaction>
</comment>
<sequence>MEVTKHTFNEQLERIIEDINESDFIAIDGEFTGLDATNSGHTSPFDTPEERYSKITQECSDFLLIQFGLCTFKVDEEKQRYEAKPYNFYVFPTPLSRHSPDRRFLCQSSSIDFLASQGFDFNKLFKEGIPYLIPEEENKLRADLERRHEEINKDGSGSFSPHGRASVNKSYVPIPEEQKTFINNISEQITQYLDDEDAEPLVIPPCNAFQRKLIYQTVEKKFPLVHLETKTGDDRLRYMEVSRAKSAQEQRKYQMDMQNLQKMELDIQVGFTKVIRAITASGKLVVGHNMFLDVFHILNNFHGNLPSDVDDFKTVAKSVLPRLVDTKLMASTQPLQEHISYSGLNGMMQTLSCEPFQPAKVDIAADFERYHNGGGAMHEAGYDALVTGRCFLTMINYLGSLQNPPASFTLPSSSIVEPFVNKLFLMRIIDIPYLNLNGPDLKVNRDHVFHVTFPKEWKPSDLYALFKPYGNIQISWLTSTTAYVALYLKENSALALKALSQPVISSFHVTSYAAHQLSKSLHLSSTTLSATSSPNKRKLVHGDDEDSVIRKVKRHTLSEQVCPVDAVENSILADGNKSENTHGNHHSPESMTEDSTEKTTDKLFDESDTW</sequence>
<keyword evidence="6" id="KW-0269">Exonuclease</keyword>
<feature type="compositionally biased region" description="Basic and acidic residues" evidence="8">
    <location>
        <begin position="595"/>
        <end position="610"/>
    </location>
</feature>
<evidence type="ECO:0000256" key="8">
    <source>
        <dbReference type="SAM" id="MobiDB-lite"/>
    </source>
</evidence>
<dbReference type="PROSITE" id="PS51061">
    <property type="entry name" value="R3H"/>
    <property type="match status" value="1"/>
</dbReference>
<dbReference type="PANTHER" id="PTHR15092:SF44">
    <property type="entry name" value="POLY(A)-SPECIFIC RIBONUCLEASE PARN"/>
    <property type="match status" value="1"/>
</dbReference>
<evidence type="ECO:0000256" key="6">
    <source>
        <dbReference type="ARBA" id="ARBA00022839"/>
    </source>
</evidence>
<dbReference type="Pfam" id="PF04857">
    <property type="entry name" value="CAF1"/>
    <property type="match status" value="1"/>
</dbReference>
<dbReference type="GO" id="GO:0005737">
    <property type="term" value="C:cytoplasm"/>
    <property type="evidence" value="ECO:0007669"/>
    <property type="project" value="InterPro"/>
</dbReference>
<dbReference type="Gene3D" id="3.30.70.330">
    <property type="match status" value="1"/>
</dbReference>
<dbReference type="SUPFAM" id="SSF82708">
    <property type="entry name" value="R3H domain"/>
    <property type="match status" value="1"/>
</dbReference>
<evidence type="ECO:0000256" key="1">
    <source>
        <dbReference type="ARBA" id="ARBA00001663"/>
    </source>
</evidence>
<dbReference type="SUPFAM" id="SSF54928">
    <property type="entry name" value="RNA-binding domain, RBD"/>
    <property type="match status" value="1"/>
</dbReference>
<evidence type="ECO:0000256" key="5">
    <source>
        <dbReference type="ARBA" id="ARBA00022722"/>
    </source>
</evidence>
<feature type="domain" description="R3H" evidence="9">
    <location>
        <begin position="179"/>
        <end position="245"/>
    </location>
</feature>
<dbReference type="SUPFAM" id="SSF53098">
    <property type="entry name" value="Ribonuclease H-like"/>
    <property type="match status" value="1"/>
</dbReference>
<name>A0A0B6ZFZ7_9EUPU</name>
<dbReference type="GO" id="GO:0046872">
    <property type="term" value="F:metal ion binding"/>
    <property type="evidence" value="ECO:0007669"/>
    <property type="project" value="InterPro"/>
</dbReference>
<comment type="similarity">
    <text evidence="2">Belongs to the CAF1 family.</text>
</comment>
<evidence type="ECO:0000313" key="10">
    <source>
        <dbReference type="EMBL" id="CEK66781.1"/>
    </source>
</evidence>
<dbReference type="Gene3D" id="3.30.420.10">
    <property type="entry name" value="Ribonuclease H-like superfamily/Ribonuclease H"/>
    <property type="match status" value="2"/>
</dbReference>
<gene>
    <name evidence="10" type="primary">ORF60137</name>
</gene>
<evidence type="ECO:0000256" key="7">
    <source>
        <dbReference type="ARBA" id="ARBA00031923"/>
    </source>
</evidence>
<dbReference type="InterPro" id="IPR006941">
    <property type="entry name" value="RNase_CAF1"/>
</dbReference>
<dbReference type="PANTHER" id="PTHR15092">
    <property type="entry name" value="POLY A -SPECIFIC RIBONUCLEASE/TARGET OF EGR1, MEMBER 1"/>
    <property type="match status" value="1"/>
</dbReference>
<dbReference type="GO" id="GO:1990432">
    <property type="term" value="P:siRNA 3'-end processing"/>
    <property type="evidence" value="ECO:0007669"/>
    <property type="project" value="TreeGrafter"/>
</dbReference>
<feature type="compositionally biased region" description="Basic and acidic residues" evidence="8">
    <location>
        <begin position="576"/>
        <end position="588"/>
    </location>
</feature>
<dbReference type="EC" id="3.1.13.4" evidence="3"/>
<organism evidence="10">
    <name type="scientific">Arion vulgaris</name>
    <dbReference type="NCBI Taxonomy" id="1028688"/>
    <lineage>
        <taxon>Eukaryota</taxon>
        <taxon>Metazoa</taxon>
        <taxon>Spiralia</taxon>
        <taxon>Lophotrochozoa</taxon>
        <taxon>Mollusca</taxon>
        <taxon>Gastropoda</taxon>
        <taxon>Heterobranchia</taxon>
        <taxon>Euthyneura</taxon>
        <taxon>Panpulmonata</taxon>
        <taxon>Eupulmonata</taxon>
        <taxon>Stylommatophora</taxon>
        <taxon>Helicina</taxon>
        <taxon>Arionoidea</taxon>
        <taxon>Arionidae</taxon>
        <taxon>Arion</taxon>
    </lineage>
</organism>
<dbReference type="AlphaFoldDB" id="A0A0B6ZFZ7"/>
<dbReference type="GO" id="GO:0004535">
    <property type="term" value="F:poly(A)-specific ribonuclease activity"/>
    <property type="evidence" value="ECO:0007669"/>
    <property type="project" value="UniProtKB-EC"/>
</dbReference>
<dbReference type="GO" id="GO:0005634">
    <property type="term" value="C:nucleus"/>
    <property type="evidence" value="ECO:0007669"/>
    <property type="project" value="InterPro"/>
</dbReference>
<dbReference type="GO" id="GO:0003723">
    <property type="term" value="F:RNA binding"/>
    <property type="evidence" value="ECO:0007669"/>
    <property type="project" value="InterPro"/>
</dbReference>
<evidence type="ECO:0000256" key="4">
    <source>
        <dbReference type="ARBA" id="ARBA00015918"/>
    </source>
</evidence>
<dbReference type="Pfam" id="PF08675">
    <property type="entry name" value="RNA_bind"/>
    <property type="match status" value="1"/>
</dbReference>
<dbReference type="InterPro" id="IPR036867">
    <property type="entry name" value="R3H_dom_sf"/>
</dbReference>
<dbReference type="GO" id="GO:0000289">
    <property type="term" value="P:nuclear-transcribed mRNA poly(A) tail shortening"/>
    <property type="evidence" value="ECO:0007669"/>
    <property type="project" value="TreeGrafter"/>
</dbReference>
<feature type="region of interest" description="Disordered" evidence="8">
    <location>
        <begin position="573"/>
        <end position="610"/>
    </location>
</feature>
<evidence type="ECO:0000256" key="2">
    <source>
        <dbReference type="ARBA" id="ARBA00008372"/>
    </source>
</evidence>
<dbReference type="InterPro" id="IPR035979">
    <property type="entry name" value="RBD_domain_sf"/>
</dbReference>